<evidence type="ECO:0000256" key="8">
    <source>
        <dbReference type="ARBA" id="ARBA00022605"/>
    </source>
</evidence>
<keyword evidence="10 16" id="KW-0663">Pyridoxal phosphate</keyword>
<dbReference type="InterPro" id="IPR050571">
    <property type="entry name" value="Class-IV_PLP-Dep_Aminotrnsfr"/>
</dbReference>
<comment type="pathway">
    <text evidence="3 17">Amino-acid biosynthesis; L-isoleucine biosynthesis; L-isoleucine from 2-oxobutanoate: step 4/4.</text>
</comment>
<evidence type="ECO:0000256" key="1">
    <source>
        <dbReference type="ARBA" id="ARBA00001933"/>
    </source>
</evidence>
<dbReference type="AlphaFoldDB" id="S5DQV9"/>
<comment type="pathway">
    <text evidence="4 17">Amino-acid biosynthesis; L-valine biosynthesis; L-valine from pyruvate: step 4/4.</text>
</comment>
<gene>
    <name evidence="17" type="primary">ilvE</name>
</gene>
<comment type="similarity">
    <text evidence="6 15">Belongs to the class-IV pyridoxal-phosphate-dependent aminotransferase family.</text>
</comment>
<name>S5DQV9_9ACTN</name>
<dbReference type="NCBIfam" id="TIGR01122">
    <property type="entry name" value="ilvE_I"/>
    <property type="match status" value="1"/>
</dbReference>
<dbReference type="UniPathway" id="UPA00048">
    <property type="reaction ID" value="UER00073"/>
</dbReference>
<reference evidence="18" key="1">
    <citation type="journal article" date="2013" name="Sci. Rep.">
        <title>Metagenomics uncovers a new group of low GC and ultra-small marine Actinobacteria.</title>
        <authorList>
            <person name="Ghai R."/>
            <person name="Mizuno C.M."/>
            <person name="Picazo A."/>
            <person name="Camacho A."/>
            <person name="Rodriguez-Valera F."/>
        </authorList>
    </citation>
    <scope>NUCLEOTIDE SEQUENCE</scope>
</reference>
<dbReference type="SUPFAM" id="SSF56752">
    <property type="entry name" value="D-aminoacid aminotransferase-like PLP-dependent enzymes"/>
    <property type="match status" value="1"/>
</dbReference>
<dbReference type="EC" id="2.6.1.42" evidence="17"/>
<comment type="catalytic activity">
    <reaction evidence="14 17">
        <text>L-leucine + 2-oxoglutarate = 4-methyl-2-oxopentanoate + L-glutamate</text>
        <dbReference type="Rhea" id="RHEA:18321"/>
        <dbReference type="ChEBI" id="CHEBI:16810"/>
        <dbReference type="ChEBI" id="CHEBI:17865"/>
        <dbReference type="ChEBI" id="CHEBI:29985"/>
        <dbReference type="ChEBI" id="CHEBI:57427"/>
        <dbReference type="EC" id="2.6.1.42"/>
    </reaction>
</comment>
<dbReference type="Gene3D" id="3.30.470.10">
    <property type="match status" value="1"/>
</dbReference>
<accession>S5DQV9</accession>
<dbReference type="GO" id="GO:0009099">
    <property type="term" value="P:L-valine biosynthetic process"/>
    <property type="evidence" value="ECO:0007669"/>
    <property type="project" value="UniProtKB-UniPathway"/>
</dbReference>
<dbReference type="InterPro" id="IPR018300">
    <property type="entry name" value="Aminotrans_IV_CS"/>
</dbReference>
<dbReference type="EMBL" id="KC811127">
    <property type="protein sequence ID" value="AGQ19280.1"/>
    <property type="molecule type" value="Genomic_DNA"/>
</dbReference>
<keyword evidence="7 17" id="KW-0032">Aminotransferase</keyword>
<dbReference type="InterPro" id="IPR043132">
    <property type="entry name" value="BCAT-like_C"/>
</dbReference>
<evidence type="ECO:0000256" key="11">
    <source>
        <dbReference type="ARBA" id="ARBA00023304"/>
    </source>
</evidence>
<organism evidence="18">
    <name type="scientific">Candidatus Actinomarina minuta</name>
    <dbReference type="NCBI Taxonomy" id="1389454"/>
    <lineage>
        <taxon>Bacteria</taxon>
        <taxon>Bacillati</taxon>
        <taxon>Actinomycetota</taxon>
        <taxon>Actinomycetes</taxon>
        <taxon>Candidatus Actinomarinidae</taxon>
        <taxon>Candidatus Actinomarinales</taxon>
        <taxon>Candidatus Actinomarineae</taxon>
        <taxon>Candidatus Actinomarinaceae</taxon>
        <taxon>Candidatus Actinomarina</taxon>
    </lineage>
</organism>
<evidence type="ECO:0000256" key="10">
    <source>
        <dbReference type="ARBA" id="ARBA00022898"/>
    </source>
</evidence>
<dbReference type="GO" id="GO:0009097">
    <property type="term" value="P:isoleucine biosynthetic process"/>
    <property type="evidence" value="ECO:0007669"/>
    <property type="project" value="UniProtKB-UniPathway"/>
</dbReference>
<dbReference type="PANTHER" id="PTHR42743">
    <property type="entry name" value="AMINO-ACID AMINOTRANSFERASE"/>
    <property type="match status" value="1"/>
</dbReference>
<dbReference type="UniPathway" id="UPA00047">
    <property type="reaction ID" value="UER00058"/>
</dbReference>
<dbReference type="NCBIfam" id="NF005146">
    <property type="entry name" value="PRK06606.1"/>
    <property type="match status" value="1"/>
</dbReference>
<comment type="catalytic activity">
    <reaction evidence="13 17">
        <text>L-isoleucine + 2-oxoglutarate = (S)-3-methyl-2-oxopentanoate + L-glutamate</text>
        <dbReference type="Rhea" id="RHEA:24801"/>
        <dbReference type="ChEBI" id="CHEBI:16810"/>
        <dbReference type="ChEBI" id="CHEBI:29985"/>
        <dbReference type="ChEBI" id="CHEBI:35146"/>
        <dbReference type="ChEBI" id="CHEBI:58045"/>
        <dbReference type="EC" id="2.6.1.42"/>
    </reaction>
</comment>
<evidence type="ECO:0000256" key="5">
    <source>
        <dbReference type="ARBA" id="ARBA00005072"/>
    </source>
</evidence>
<dbReference type="Gene3D" id="3.20.10.10">
    <property type="entry name" value="D-amino Acid Aminotransferase, subunit A, domain 2"/>
    <property type="match status" value="1"/>
</dbReference>
<evidence type="ECO:0000256" key="17">
    <source>
        <dbReference type="RuleBase" id="RU364094"/>
    </source>
</evidence>
<evidence type="ECO:0000256" key="15">
    <source>
        <dbReference type="RuleBase" id="RU004106"/>
    </source>
</evidence>
<dbReference type="InterPro" id="IPR043131">
    <property type="entry name" value="BCAT-like_N"/>
</dbReference>
<dbReference type="GO" id="GO:0052656">
    <property type="term" value="F:L-isoleucine-2-oxoglutarate transaminase activity"/>
    <property type="evidence" value="ECO:0007669"/>
    <property type="project" value="RHEA"/>
</dbReference>
<dbReference type="GO" id="GO:0052654">
    <property type="term" value="F:L-leucine-2-oxoglutarate transaminase activity"/>
    <property type="evidence" value="ECO:0007669"/>
    <property type="project" value="RHEA"/>
</dbReference>
<evidence type="ECO:0000256" key="4">
    <source>
        <dbReference type="ARBA" id="ARBA00004931"/>
    </source>
</evidence>
<evidence type="ECO:0000256" key="13">
    <source>
        <dbReference type="ARBA" id="ARBA00048798"/>
    </source>
</evidence>
<proteinExistence type="inferred from homology"/>
<comment type="function">
    <text evidence="2 17">Acts on leucine, isoleucine and valine.</text>
</comment>
<dbReference type="FunFam" id="3.20.10.10:FF:000002">
    <property type="entry name" value="D-alanine aminotransferase"/>
    <property type="match status" value="1"/>
</dbReference>
<evidence type="ECO:0000256" key="2">
    <source>
        <dbReference type="ARBA" id="ARBA00003109"/>
    </source>
</evidence>
<protein>
    <recommendedName>
        <fullName evidence="17">Branched-chain-amino-acid aminotransferase</fullName>
        <shortName evidence="17">BCAT</shortName>
        <ecNumber evidence="17">2.6.1.42</ecNumber>
    </recommendedName>
</protein>
<dbReference type="InterPro" id="IPR001544">
    <property type="entry name" value="Aminotrans_IV"/>
</dbReference>
<dbReference type="GO" id="GO:0009098">
    <property type="term" value="P:L-leucine biosynthetic process"/>
    <property type="evidence" value="ECO:0007669"/>
    <property type="project" value="UniProtKB-UniPathway"/>
</dbReference>
<evidence type="ECO:0000256" key="3">
    <source>
        <dbReference type="ARBA" id="ARBA00004824"/>
    </source>
</evidence>
<evidence type="ECO:0000256" key="9">
    <source>
        <dbReference type="ARBA" id="ARBA00022679"/>
    </source>
</evidence>
<evidence type="ECO:0000256" key="16">
    <source>
        <dbReference type="RuleBase" id="RU004516"/>
    </source>
</evidence>
<comment type="cofactor">
    <cofactor evidence="1 16">
        <name>pyridoxal 5'-phosphate</name>
        <dbReference type="ChEBI" id="CHEBI:597326"/>
    </cofactor>
</comment>
<dbReference type="InterPro" id="IPR005785">
    <property type="entry name" value="B_amino_transI"/>
</dbReference>
<evidence type="ECO:0000256" key="7">
    <source>
        <dbReference type="ARBA" id="ARBA00022576"/>
    </source>
</evidence>
<dbReference type="GO" id="GO:0052655">
    <property type="term" value="F:L-valine-2-oxoglutarate transaminase activity"/>
    <property type="evidence" value="ECO:0007669"/>
    <property type="project" value="RHEA"/>
</dbReference>
<comment type="pathway">
    <text evidence="5 17">Amino-acid biosynthesis; L-leucine biosynthesis; L-leucine from 3-methyl-2-oxobutanoate: step 4/4.</text>
</comment>
<evidence type="ECO:0000256" key="6">
    <source>
        <dbReference type="ARBA" id="ARBA00009320"/>
    </source>
</evidence>
<dbReference type="Pfam" id="PF01063">
    <property type="entry name" value="Aminotran_4"/>
    <property type="match status" value="1"/>
</dbReference>
<keyword evidence="8 17" id="KW-0028">Amino-acid biosynthesis</keyword>
<evidence type="ECO:0000256" key="14">
    <source>
        <dbReference type="ARBA" id="ARBA00049229"/>
    </source>
</evidence>
<dbReference type="InterPro" id="IPR036038">
    <property type="entry name" value="Aminotransferase-like"/>
</dbReference>
<dbReference type="PANTHER" id="PTHR42743:SF11">
    <property type="entry name" value="AMINODEOXYCHORISMATE LYASE"/>
    <property type="match status" value="1"/>
</dbReference>
<sequence length="304" mass="33311">MEKSNFIWFDGEFVDWDSAQINVMTHTLHYGTGVFEGIRARNTEKGVSIFRLNDHVDRLFASAESYNLKIPYTKEVIFEAIKDVVSKNKLESAYIRPLVFFGEGEMGLLPKDVPVRVSIAAWLWGAYLGDDAVNEGVNVCISKWRRISPTSFIPLAKGVGGYMNSTLAKIDAVDNGYDDAIMLGDDGTVAEGSGQNIFIVKNNNISTPPNSTGALNGITRRTVIEIAKSKNISIEEKNLTVEDLKNADEVFFTGTATGVIGVVSIDGDDISNGKVGEITSDLINSYEDVVNAKDDNFKSYITLI</sequence>
<evidence type="ECO:0000256" key="12">
    <source>
        <dbReference type="ARBA" id="ARBA00048212"/>
    </source>
</evidence>
<evidence type="ECO:0000313" key="18">
    <source>
        <dbReference type="EMBL" id="AGQ19280.1"/>
    </source>
</evidence>
<keyword evidence="18" id="KW-0456">Lyase</keyword>
<dbReference type="GO" id="GO:0016829">
    <property type="term" value="F:lyase activity"/>
    <property type="evidence" value="ECO:0007669"/>
    <property type="project" value="UniProtKB-KW"/>
</dbReference>
<dbReference type="CDD" id="cd00449">
    <property type="entry name" value="PLPDE_IV"/>
    <property type="match status" value="1"/>
</dbReference>
<dbReference type="UniPathway" id="UPA00049">
    <property type="reaction ID" value="UER00062"/>
</dbReference>
<keyword evidence="11 17" id="KW-0100">Branched-chain amino acid biosynthesis</keyword>
<keyword evidence="9 17" id="KW-0808">Transferase</keyword>
<comment type="catalytic activity">
    <reaction evidence="12 17">
        <text>L-valine + 2-oxoglutarate = 3-methyl-2-oxobutanoate + L-glutamate</text>
        <dbReference type="Rhea" id="RHEA:24813"/>
        <dbReference type="ChEBI" id="CHEBI:11851"/>
        <dbReference type="ChEBI" id="CHEBI:16810"/>
        <dbReference type="ChEBI" id="CHEBI:29985"/>
        <dbReference type="ChEBI" id="CHEBI:57762"/>
        <dbReference type="EC" id="2.6.1.42"/>
    </reaction>
</comment>
<dbReference type="PROSITE" id="PS00770">
    <property type="entry name" value="AA_TRANSFER_CLASS_4"/>
    <property type="match status" value="1"/>
</dbReference>